<keyword evidence="3" id="KW-1185">Reference proteome</keyword>
<evidence type="ECO:0000259" key="1">
    <source>
        <dbReference type="SMART" id="SM01126"/>
    </source>
</evidence>
<proteinExistence type="predicted"/>
<dbReference type="SMART" id="SM01126">
    <property type="entry name" value="DDE_Tnp_IS1595"/>
    <property type="match status" value="1"/>
</dbReference>
<reference evidence="2 3" key="1">
    <citation type="journal article" date="2022" name="Front. Microbiol.">
        <title>Male-killing mechanisms vary between Spiroplasma species.</title>
        <authorList>
            <person name="Arai H."/>
            <person name="Inoue M."/>
            <person name="Kageyama D."/>
        </authorList>
    </citation>
    <scope>NUCLEOTIDE SEQUENCE [LARGE SCALE GENOMIC DNA]</scope>
    <source>
        <strain evidence="3">sHm</strain>
    </source>
</reference>
<evidence type="ECO:0000313" key="2">
    <source>
        <dbReference type="EMBL" id="BDT02802.1"/>
    </source>
</evidence>
<dbReference type="Proteomes" id="UP001163387">
    <property type="component" value="Chromosome"/>
</dbReference>
<dbReference type="EMBL" id="AP026933">
    <property type="protein sequence ID" value="BDT02802.1"/>
    <property type="molecule type" value="Genomic_DNA"/>
</dbReference>
<dbReference type="Pfam" id="PF12762">
    <property type="entry name" value="DDE_Tnp_IS1595"/>
    <property type="match status" value="1"/>
</dbReference>
<name>A0ABM8BSI6_9MOLU</name>
<feature type="domain" description="ISXO2-like transposase" evidence="1">
    <location>
        <begin position="282"/>
        <end position="422"/>
    </location>
</feature>
<protein>
    <recommendedName>
        <fullName evidence="1">ISXO2-like transposase domain-containing protein</fullName>
    </recommendedName>
</protein>
<sequence length="435" mass="50197">MGRSSISNSPWANFFPTEIVDSVNIEFIVKKPKKPEVKIIAWDDKSKIYELPYVDTDKISKKITKKYLAGEIITDVDLKANNGQNLLDSMQYEVANDLADKLAIDDTQAIAKFATKIDIEDTTPVGYLKSMLSAWNTLFQFRNIANSKFFTDFSPHVLVEGIMKLNEFNNAFQTEQQCLAYIANLKENKCIRCFSFNLNTSDLKRMRCLKCNQTFSILTGTIFSRSQTSLTSWFYLIFRWINTKHGIPSTDIAKELGVTLKTAWRMTHKIRTRIAKQKPQFIVEGTVQIDEMYLSHMGFKKQGRSLVNKTLIVGIYQKTTNNLIVKVLKNAKSKNLLQFAKNHISSKCLVYTDSWKGYCDFKSVFTKHETVNHQDRYVSKIGVNTNQIESVWKHIRRTFKTHIKVAKHHVHLYAKEAAYKFNKIPSFETVMLCLI</sequence>
<dbReference type="InterPro" id="IPR053164">
    <property type="entry name" value="IS1016-like_transposase"/>
</dbReference>
<gene>
    <name evidence="2" type="ORF">SHM_04480</name>
</gene>
<organism evidence="2 3">
    <name type="scientific">Spiroplasma ixodetis</name>
    <dbReference type="NCBI Taxonomy" id="2141"/>
    <lineage>
        <taxon>Bacteria</taxon>
        <taxon>Bacillati</taxon>
        <taxon>Mycoplasmatota</taxon>
        <taxon>Mollicutes</taxon>
        <taxon>Entomoplasmatales</taxon>
        <taxon>Spiroplasmataceae</taxon>
        <taxon>Spiroplasma</taxon>
    </lineage>
</organism>
<dbReference type="NCBIfam" id="NF033547">
    <property type="entry name" value="transpos_IS1595"/>
    <property type="match status" value="1"/>
</dbReference>
<dbReference type="RefSeq" id="WP_281749024.1">
    <property type="nucleotide sequence ID" value="NZ_AP026933.1"/>
</dbReference>
<evidence type="ECO:0000313" key="3">
    <source>
        <dbReference type="Proteomes" id="UP001163387"/>
    </source>
</evidence>
<dbReference type="InterPro" id="IPR024445">
    <property type="entry name" value="Tnp_ISXO2-like"/>
</dbReference>
<accession>A0ABM8BSI6</accession>
<dbReference type="PANTHER" id="PTHR47163">
    <property type="entry name" value="DDE_TNP_IS1595 DOMAIN-CONTAINING PROTEIN"/>
    <property type="match status" value="1"/>
</dbReference>
<dbReference type="PANTHER" id="PTHR47163:SF2">
    <property type="entry name" value="SI:DKEY-17M8.2"/>
    <property type="match status" value="1"/>
</dbReference>